<organism evidence="4 5">
    <name type="scientific">Rhizoctonia solani</name>
    <dbReference type="NCBI Taxonomy" id="456999"/>
    <lineage>
        <taxon>Eukaryota</taxon>
        <taxon>Fungi</taxon>
        <taxon>Dikarya</taxon>
        <taxon>Basidiomycota</taxon>
        <taxon>Agaricomycotina</taxon>
        <taxon>Agaricomycetes</taxon>
        <taxon>Cantharellales</taxon>
        <taxon>Ceratobasidiaceae</taxon>
        <taxon>Rhizoctonia</taxon>
    </lineage>
</organism>
<feature type="domain" description="Transcobalamin-like C-terminal" evidence="3">
    <location>
        <begin position="109"/>
        <end position="159"/>
    </location>
</feature>
<gene>
    <name evidence="4" type="ORF">RDB_LOCUS125109</name>
</gene>
<proteinExistence type="predicted"/>
<feature type="chain" id="PRO_5034016772" description="Transcobalamin-like C-terminal domain-containing protein" evidence="2">
    <location>
        <begin position="22"/>
        <end position="244"/>
    </location>
</feature>
<evidence type="ECO:0000313" key="5">
    <source>
        <dbReference type="Proteomes" id="UP000663853"/>
    </source>
</evidence>
<dbReference type="InterPro" id="IPR027954">
    <property type="entry name" value="Transcobalamin-like_C"/>
</dbReference>
<evidence type="ECO:0000256" key="2">
    <source>
        <dbReference type="SAM" id="SignalP"/>
    </source>
</evidence>
<dbReference type="Pfam" id="PF14478">
    <property type="entry name" value="DUF4430"/>
    <property type="match status" value="1"/>
</dbReference>
<evidence type="ECO:0000313" key="4">
    <source>
        <dbReference type="EMBL" id="CAE6509518.1"/>
    </source>
</evidence>
<keyword evidence="2" id="KW-0732">Signal</keyword>
<comment type="caution">
    <text evidence="4">The sequence shown here is derived from an EMBL/GenBank/DDBJ whole genome shotgun (WGS) entry which is preliminary data.</text>
</comment>
<dbReference type="Proteomes" id="UP000663853">
    <property type="component" value="Unassembled WGS sequence"/>
</dbReference>
<evidence type="ECO:0000259" key="3">
    <source>
        <dbReference type="Pfam" id="PF14478"/>
    </source>
</evidence>
<accession>A0A8H3D1K6</accession>
<evidence type="ECO:0000256" key="1">
    <source>
        <dbReference type="SAM" id="MobiDB-lite"/>
    </source>
</evidence>
<dbReference type="EMBL" id="CAJMXA010003651">
    <property type="protein sequence ID" value="CAE6509518.1"/>
    <property type="molecule type" value="Genomic_DNA"/>
</dbReference>
<name>A0A8H3D1K6_9AGAM</name>
<reference evidence="4" key="1">
    <citation type="submission" date="2021-01" db="EMBL/GenBank/DDBJ databases">
        <authorList>
            <person name="Kaushik A."/>
        </authorList>
    </citation>
    <scope>NUCLEOTIDE SEQUENCE</scope>
    <source>
        <strain evidence="4">AG6-10EEA</strain>
    </source>
</reference>
<sequence>MVRSASLFLGFLAAFTPLSSASPVATNALQVRQNSKISVYVRIEGSTSTIFEGTVSTQGRDVKTASGGTHHCDGTNNGQNPVPGPTCTSALADVAALSGIITWDGTWDSNFDDFFVTRIGGTSQSSTQFWGLLLNWQFSPVGGCQQQVAAGDTILWAFDAYSKTFFLKLDGPSTAKVGVPVQVRVTDGPSGTNISGATIAGYPSSISDNNGYTTVTFTSAGTKKIKAQRSDSLRSNALAITVTK</sequence>
<feature type="region of interest" description="Disordered" evidence="1">
    <location>
        <begin position="61"/>
        <end position="82"/>
    </location>
</feature>
<feature type="signal peptide" evidence="2">
    <location>
        <begin position="1"/>
        <end position="21"/>
    </location>
</feature>
<dbReference type="AlphaFoldDB" id="A0A8H3D1K6"/>
<protein>
    <recommendedName>
        <fullName evidence="3">Transcobalamin-like C-terminal domain-containing protein</fullName>
    </recommendedName>
</protein>